<dbReference type="RefSeq" id="WP_013694442.1">
    <property type="nucleotide sequence ID" value="NC_015379.1"/>
</dbReference>
<organism evidence="1 2">
    <name type="scientific">Pseudomonas brassicacearum (strain NFM421)</name>
    <dbReference type="NCBI Taxonomy" id="994484"/>
    <lineage>
        <taxon>Bacteria</taxon>
        <taxon>Pseudomonadati</taxon>
        <taxon>Pseudomonadota</taxon>
        <taxon>Gammaproteobacteria</taxon>
        <taxon>Pseudomonadales</taxon>
        <taxon>Pseudomonadaceae</taxon>
        <taxon>Pseudomonas</taxon>
    </lineage>
</organism>
<reference evidence="1 2" key="1">
    <citation type="journal article" date="2011" name="J. Bacteriol.">
        <title>Complete genome sequence of a beneficial plant root-associated bacterium, Pseudomonas brassicacearum.</title>
        <authorList>
            <person name="Ortet P."/>
            <person name="Barakat M."/>
            <person name="Lalaouna D."/>
            <person name="Fochesato S."/>
            <person name="Barbe V."/>
            <person name="Vacherie B."/>
            <person name="Santaella C."/>
            <person name="Heulin T."/>
            <person name="Achouak W."/>
        </authorList>
    </citation>
    <scope>NUCLEOTIDE SEQUENCE [LARGE SCALE GENOMIC DNA]</scope>
    <source>
        <strain evidence="1 2">NFM421</strain>
    </source>
</reference>
<protein>
    <submittedName>
        <fullName evidence="1">Uncharacterized protein</fullName>
    </submittedName>
</protein>
<gene>
    <name evidence="1" type="ORF">PSEBR_m1667</name>
</gene>
<proteinExistence type="predicted"/>
<accession>F2K639</accession>
<evidence type="ECO:0000313" key="1">
    <source>
        <dbReference type="EMBL" id="AEA71766.1"/>
    </source>
</evidence>
<dbReference type="Proteomes" id="UP000006692">
    <property type="component" value="Chromosome"/>
</dbReference>
<dbReference type="EMBL" id="CP002585">
    <property type="protein sequence ID" value="AEA71766.1"/>
    <property type="molecule type" value="Genomic_DNA"/>
</dbReference>
<evidence type="ECO:0000313" key="2">
    <source>
        <dbReference type="Proteomes" id="UP000006692"/>
    </source>
</evidence>
<reference key="2">
    <citation type="submission" date="2011-03" db="EMBL/GenBank/DDBJ databases">
        <title>Complete Genome Sequence of a beneficial plant roots-associated bacterium Pseudomonas brassicacearum.</title>
        <authorList>
            <person name="Ortet P."/>
            <person name="Barakat M."/>
            <person name="Lalaouna D."/>
            <person name="Fochesato S."/>
            <person name="Barbe V."/>
            <person name="Santaella C."/>
            <person name="Heulin T."/>
            <person name="Achouak W."/>
        </authorList>
    </citation>
    <scope>NUCLEOTIDE SEQUENCE</scope>
    <source>
        <strain>NFM421</strain>
    </source>
</reference>
<dbReference type="KEGG" id="pba:PSEBR_m1667"/>
<dbReference type="HOGENOM" id="CLU_2701958_0_0_6"/>
<name>F2K639_PSEBN</name>
<dbReference type="STRING" id="994484.PSEBR_m1667"/>
<dbReference type="GeneID" id="57262207"/>
<sequence length="73" mass="8315">MELKKGEHFPSPTHPGAMTDSHPWAFFRWIKSHSPGETFPLMACRVKHRLGSAIYPAISKLFDIELAMIETPH</sequence>
<dbReference type="AlphaFoldDB" id="F2K639"/>